<evidence type="ECO:0000313" key="2">
    <source>
        <dbReference type="EMBL" id="CAA7031066.1"/>
    </source>
</evidence>
<gene>
    <name evidence="2" type="ORF">MERR_LOCUS18301</name>
</gene>
<comment type="caution">
    <text evidence="2">The sequence shown here is derived from an EMBL/GenBank/DDBJ whole genome shotgun (WGS) entry which is preliminary data.</text>
</comment>
<dbReference type="Gene3D" id="3.30.420.10">
    <property type="entry name" value="Ribonuclease H-like superfamily/Ribonuclease H"/>
    <property type="match status" value="1"/>
</dbReference>
<dbReference type="GO" id="GO:0003676">
    <property type="term" value="F:nucleic acid binding"/>
    <property type="evidence" value="ECO:0007669"/>
    <property type="project" value="InterPro"/>
</dbReference>
<accession>A0A6D2IT19</accession>
<dbReference type="EMBL" id="CACVBM020001101">
    <property type="protein sequence ID" value="CAA7031066.1"/>
    <property type="molecule type" value="Genomic_DNA"/>
</dbReference>
<dbReference type="CDD" id="cd06222">
    <property type="entry name" value="RNase_H_like"/>
    <property type="match status" value="1"/>
</dbReference>
<proteinExistence type="predicted"/>
<evidence type="ECO:0000313" key="3">
    <source>
        <dbReference type="Proteomes" id="UP000467841"/>
    </source>
</evidence>
<organism evidence="2 3">
    <name type="scientific">Microthlaspi erraticum</name>
    <dbReference type="NCBI Taxonomy" id="1685480"/>
    <lineage>
        <taxon>Eukaryota</taxon>
        <taxon>Viridiplantae</taxon>
        <taxon>Streptophyta</taxon>
        <taxon>Embryophyta</taxon>
        <taxon>Tracheophyta</taxon>
        <taxon>Spermatophyta</taxon>
        <taxon>Magnoliopsida</taxon>
        <taxon>eudicotyledons</taxon>
        <taxon>Gunneridae</taxon>
        <taxon>Pentapetalae</taxon>
        <taxon>rosids</taxon>
        <taxon>malvids</taxon>
        <taxon>Brassicales</taxon>
        <taxon>Brassicaceae</taxon>
        <taxon>Coluteocarpeae</taxon>
        <taxon>Microthlaspi</taxon>
    </lineage>
</organism>
<keyword evidence="3" id="KW-1185">Reference proteome</keyword>
<dbReference type="InterPro" id="IPR053151">
    <property type="entry name" value="RNase_H-like"/>
</dbReference>
<feature type="domain" description="RNase H type-1" evidence="1">
    <location>
        <begin position="173"/>
        <end position="288"/>
    </location>
</feature>
<name>A0A6D2IT19_9BRAS</name>
<dbReference type="PANTHER" id="PTHR47723:SF13">
    <property type="entry name" value="PUTATIVE-RELATED"/>
    <property type="match status" value="1"/>
</dbReference>
<evidence type="ECO:0000259" key="1">
    <source>
        <dbReference type="PROSITE" id="PS50879"/>
    </source>
</evidence>
<dbReference type="GO" id="GO:0004523">
    <property type="term" value="F:RNA-DNA hybrid ribonuclease activity"/>
    <property type="evidence" value="ECO:0007669"/>
    <property type="project" value="InterPro"/>
</dbReference>
<dbReference type="Pfam" id="PF13456">
    <property type="entry name" value="RVT_3"/>
    <property type="match status" value="1"/>
</dbReference>
<reference evidence="2" key="1">
    <citation type="submission" date="2020-01" db="EMBL/GenBank/DDBJ databases">
        <authorList>
            <person name="Mishra B."/>
        </authorList>
    </citation>
    <scope>NUCLEOTIDE SEQUENCE [LARGE SCALE GENOMIC DNA]</scope>
</reference>
<dbReference type="InterPro" id="IPR036397">
    <property type="entry name" value="RNaseH_sf"/>
</dbReference>
<dbReference type="InterPro" id="IPR002156">
    <property type="entry name" value="RNaseH_domain"/>
</dbReference>
<dbReference type="OrthoDB" id="1393472at2759"/>
<protein>
    <recommendedName>
        <fullName evidence="1">RNase H type-1 domain-containing protein</fullName>
    </recommendedName>
</protein>
<dbReference type="InterPro" id="IPR012337">
    <property type="entry name" value="RNaseH-like_sf"/>
</dbReference>
<dbReference type="Proteomes" id="UP000467841">
    <property type="component" value="Unassembled WGS sequence"/>
</dbReference>
<dbReference type="InterPro" id="IPR044730">
    <property type="entry name" value="RNase_H-like_dom_plant"/>
</dbReference>
<dbReference type="InterPro" id="IPR026960">
    <property type="entry name" value="RVT-Znf"/>
</dbReference>
<dbReference type="PROSITE" id="PS50879">
    <property type="entry name" value="RNASE_H_1"/>
    <property type="match status" value="1"/>
</dbReference>
<dbReference type="AlphaFoldDB" id="A0A6D2IT19"/>
<dbReference type="SUPFAM" id="SSF53098">
    <property type="entry name" value="Ribonuclease H-like"/>
    <property type="match status" value="1"/>
</dbReference>
<sequence>MQALFTRIWHVIASEQTRVFLWLVARQVIMTNMKRQRRHLTDTGICQVCKGGEESILHILRDCPAMFEIWSRFVPMAKQGEFFNTPLLGWLYENLGVHTEIGRYNWSTLFAITTWWGWKWRCWNVFGKTGKCRDRVKFLRDLAKETSEAHTKGRERGTAGVRVERHIVWTPPISGWFKVNTDAASKGNPGRALAGGVLRDEDGTWCGGFAINIGICSAPLAELWGIYYGLYMAWEKRVPRLIVEVDSEVVVSFFNAGINDSHPLSFLVRLCYGFFSRDWLIRVIHVYS</sequence>
<dbReference type="Pfam" id="PF13966">
    <property type="entry name" value="zf-RVT"/>
    <property type="match status" value="1"/>
</dbReference>
<dbReference type="PANTHER" id="PTHR47723">
    <property type="entry name" value="OS05G0353850 PROTEIN"/>
    <property type="match status" value="1"/>
</dbReference>